<evidence type="ECO:0000313" key="3">
    <source>
        <dbReference type="Proteomes" id="UP001183535"/>
    </source>
</evidence>
<dbReference type="RefSeq" id="WP_237549050.1">
    <property type="nucleotide sequence ID" value="NZ_JAVRES010000001.1"/>
</dbReference>
<gene>
    <name evidence="2" type="ORF">RM877_04240</name>
</gene>
<proteinExistence type="predicted"/>
<evidence type="ECO:0000313" key="2">
    <source>
        <dbReference type="EMBL" id="MDT0433886.1"/>
    </source>
</evidence>
<feature type="region of interest" description="Disordered" evidence="1">
    <location>
        <begin position="1"/>
        <end position="26"/>
    </location>
</feature>
<dbReference type="AlphaFoldDB" id="A0ABD5EGX9"/>
<organism evidence="2 3">
    <name type="scientific">Streptomyces doudnae</name>
    <dbReference type="NCBI Taxonomy" id="3075536"/>
    <lineage>
        <taxon>Bacteria</taxon>
        <taxon>Bacillati</taxon>
        <taxon>Actinomycetota</taxon>
        <taxon>Actinomycetes</taxon>
        <taxon>Kitasatosporales</taxon>
        <taxon>Streptomycetaceae</taxon>
        <taxon>Streptomyces</taxon>
    </lineage>
</organism>
<comment type="caution">
    <text evidence="2">The sequence shown here is derived from an EMBL/GenBank/DDBJ whole genome shotgun (WGS) entry which is preliminary data.</text>
</comment>
<dbReference type="Proteomes" id="UP001183535">
    <property type="component" value="Unassembled WGS sequence"/>
</dbReference>
<sequence length="191" mass="20330">MNDKMRHSETPAATTGTPGTPGTEMVEPSRFRIRNVRIDGRGAEVRVPCGGAYQVTFELLHDCRLCGNAVNQVIVGLAGEERAQASVWNGKQRSGGALLSVNAGTPVAALAEDNPGPAEWVTVSCDIVVPDGPGVHSVRARYAQAYQGRLMTPQGRSVPQPEYQEVLGWWKVDRPEGPGPESTIGTIAVEG</sequence>
<dbReference type="EMBL" id="JAVRES010000001">
    <property type="protein sequence ID" value="MDT0433886.1"/>
    <property type="molecule type" value="Genomic_DNA"/>
</dbReference>
<keyword evidence="3" id="KW-1185">Reference proteome</keyword>
<protein>
    <submittedName>
        <fullName evidence="2">Uncharacterized protein</fullName>
    </submittedName>
</protein>
<evidence type="ECO:0000256" key="1">
    <source>
        <dbReference type="SAM" id="MobiDB-lite"/>
    </source>
</evidence>
<accession>A0ABD5EGX9</accession>
<feature type="compositionally biased region" description="Low complexity" evidence="1">
    <location>
        <begin position="10"/>
        <end position="23"/>
    </location>
</feature>
<name>A0ABD5EGX9_9ACTN</name>
<reference evidence="3" key="1">
    <citation type="submission" date="2023-07" db="EMBL/GenBank/DDBJ databases">
        <title>30 novel species of actinomycetes from the DSMZ collection.</title>
        <authorList>
            <person name="Nouioui I."/>
        </authorList>
    </citation>
    <scope>NUCLEOTIDE SEQUENCE [LARGE SCALE GENOMIC DNA]</scope>
    <source>
        <strain evidence="3">DSM 41981</strain>
    </source>
</reference>